<keyword evidence="3" id="KW-1185">Reference proteome</keyword>
<reference evidence="2" key="1">
    <citation type="submission" date="2021-03" db="EMBL/GenBank/DDBJ databases">
        <title>Chromosome level genome of the anhydrobiotic midge Polypedilum vanderplanki.</title>
        <authorList>
            <person name="Yoshida Y."/>
            <person name="Kikawada T."/>
            <person name="Gusev O."/>
        </authorList>
    </citation>
    <scope>NUCLEOTIDE SEQUENCE</scope>
    <source>
        <strain evidence="2">NIAS01</strain>
        <tissue evidence="2">Whole body or cell culture</tissue>
    </source>
</reference>
<comment type="caution">
    <text evidence="2">The sequence shown here is derived from an EMBL/GenBank/DDBJ whole genome shotgun (WGS) entry which is preliminary data.</text>
</comment>
<keyword evidence="1" id="KW-0812">Transmembrane</keyword>
<feature type="transmembrane region" description="Helical" evidence="1">
    <location>
        <begin position="6"/>
        <end position="24"/>
    </location>
</feature>
<dbReference type="EMBL" id="JADBJN010000004">
    <property type="protein sequence ID" value="KAG5669530.1"/>
    <property type="molecule type" value="Genomic_DNA"/>
</dbReference>
<dbReference type="AlphaFoldDB" id="A0A9J6BII5"/>
<evidence type="ECO:0000313" key="2">
    <source>
        <dbReference type="EMBL" id="KAG5669530.1"/>
    </source>
</evidence>
<organism evidence="2 3">
    <name type="scientific">Polypedilum vanderplanki</name>
    <name type="common">Sleeping chironomid midge</name>
    <dbReference type="NCBI Taxonomy" id="319348"/>
    <lineage>
        <taxon>Eukaryota</taxon>
        <taxon>Metazoa</taxon>
        <taxon>Ecdysozoa</taxon>
        <taxon>Arthropoda</taxon>
        <taxon>Hexapoda</taxon>
        <taxon>Insecta</taxon>
        <taxon>Pterygota</taxon>
        <taxon>Neoptera</taxon>
        <taxon>Endopterygota</taxon>
        <taxon>Diptera</taxon>
        <taxon>Nematocera</taxon>
        <taxon>Chironomoidea</taxon>
        <taxon>Chironomidae</taxon>
        <taxon>Chironominae</taxon>
        <taxon>Polypedilum</taxon>
        <taxon>Polypedilum</taxon>
    </lineage>
</organism>
<protein>
    <submittedName>
        <fullName evidence="2">Uncharacterized protein</fullName>
    </submittedName>
</protein>
<sequence>MDDYMILTLIIITIVIFTIILSILSKDLKSCVLPDSYDSTRPNVATESRTDAELSGVYNRQTSENITYVNSVPSQQQIPTVYSQELQNEINDTLPEYHEIESENLPSYHEVMNSNVVK</sequence>
<keyword evidence="1" id="KW-0472">Membrane</keyword>
<gene>
    <name evidence="2" type="ORF">PVAND_017417</name>
</gene>
<evidence type="ECO:0000256" key="1">
    <source>
        <dbReference type="SAM" id="Phobius"/>
    </source>
</evidence>
<name>A0A9J6BII5_POLVA</name>
<proteinExistence type="predicted"/>
<accession>A0A9J6BII5</accession>
<dbReference type="Proteomes" id="UP001107558">
    <property type="component" value="Chromosome 4"/>
</dbReference>
<keyword evidence="1" id="KW-1133">Transmembrane helix</keyword>
<evidence type="ECO:0000313" key="3">
    <source>
        <dbReference type="Proteomes" id="UP001107558"/>
    </source>
</evidence>